<comment type="similarity">
    <text evidence="1">Belongs to the UPF0312 family.</text>
</comment>
<dbReference type="EMBL" id="JARXVH010000012">
    <property type="protein sequence ID" value="MDH6219251.1"/>
    <property type="molecule type" value="Genomic_DNA"/>
</dbReference>
<evidence type="ECO:0000313" key="5">
    <source>
        <dbReference type="Proteomes" id="UP001160499"/>
    </source>
</evidence>
<dbReference type="SUPFAM" id="SSF101874">
    <property type="entry name" value="YceI-like"/>
    <property type="match status" value="1"/>
</dbReference>
<sequence length="236" mass="25904">MNLFTRAASLRRPASPTDSPHQSPQHPQSGHSSQQSPQPPLQPPAFAPSAPDPGLAGLTGDWLIDPAHSRIGFSVRHALVTTVRGAFTEYDSRLHLDGVDPSRSRAEIVLSTASVDTGVEQRDAHLIGRDFLDARNYPQMRFVSTTVRLTGNDVYRMTGDLTIKNRTRPVDLELTYIGHVTDPFGYDRVGFDGTTTINRSEWGLAYNARLAEGGAMVSEKVRLQFDIAAIRTVPND</sequence>
<feature type="compositionally biased region" description="Pro residues" evidence="2">
    <location>
        <begin position="37"/>
        <end position="46"/>
    </location>
</feature>
<dbReference type="InterPro" id="IPR007372">
    <property type="entry name" value="Lipid/polyisoprenoid-bd_YceI"/>
</dbReference>
<proteinExistence type="inferred from homology"/>
<dbReference type="Gene3D" id="2.40.128.110">
    <property type="entry name" value="Lipid/polyisoprenoid-binding, YceI-like"/>
    <property type="match status" value="1"/>
</dbReference>
<gene>
    <name evidence="4" type="ORF">M2283_006585</name>
</gene>
<keyword evidence="5" id="KW-1185">Reference proteome</keyword>
<evidence type="ECO:0000256" key="2">
    <source>
        <dbReference type="SAM" id="MobiDB-lite"/>
    </source>
</evidence>
<evidence type="ECO:0000313" key="4">
    <source>
        <dbReference type="EMBL" id="MDH6219251.1"/>
    </source>
</evidence>
<dbReference type="Pfam" id="PF04264">
    <property type="entry name" value="YceI"/>
    <property type="match status" value="1"/>
</dbReference>
<name>A0ABT6LU72_9ACTN</name>
<dbReference type="PANTHER" id="PTHR34406:SF1">
    <property type="entry name" value="PROTEIN YCEI"/>
    <property type="match status" value="1"/>
</dbReference>
<feature type="compositionally biased region" description="Low complexity" evidence="2">
    <location>
        <begin position="19"/>
        <end position="36"/>
    </location>
</feature>
<dbReference type="InterPro" id="IPR036761">
    <property type="entry name" value="TTHA0802/YceI-like_sf"/>
</dbReference>
<evidence type="ECO:0000256" key="1">
    <source>
        <dbReference type="ARBA" id="ARBA00008812"/>
    </source>
</evidence>
<dbReference type="RefSeq" id="WP_280880086.1">
    <property type="nucleotide sequence ID" value="NZ_JARXVH010000012.1"/>
</dbReference>
<dbReference type="Proteomes" id="UP001160499">
    <property type="component" value="Unassembled WGS sequence"/>
</dbReference>
<dbReference type="SMART" id="SM00867">
    <property type="entry name" value="YceI"/>
    <property type="match status" value="1"/>
</dbReference>
<dbReference type="PANTHER" id="PTHR34406">
    <property type="entry name" value="PROTEIN YCEI"/>
    <property type="match status" value="1"/>
</dbReference>
<evidence type="ECO:0000259" key="3">
    <source>
        <dbReference type="SMART" id="SM00867"/>
    </source>
</evidence>
<feature type="region of interest" description="Disordered" evidence="2">
    <location>
        <begin position="1"/>
        <end position="52"/>
    </location>
</feature>
<feature type="domain" description="Lipid/polyisoprenoid-binding YceI-like" evidence="3">
    <location>
        <begin position="61"/>
        <end position="230"/>
    </location>
</feature>
<organism evidence="4 5">
    <name type="scientific">Streptomyces pseudovenezuelae</name>
    <dbReference type="NCBI Taxonomy" id="67350"/>
    <lineage>
        <taxon>Bacteria</taxon>
        <taxon>Bacillati</taxon>
        <taxon>Actinomycetota</taxon>
        <taxon>Actinomycetes</taxon>
        <taxon>Kitasatosporales</taxon>
        <taxon>Streptomycetaceae</taxon>
        <taxon>Streptomyces</taxon>
        <taxon>Streptomyces aurantiacus group</taxon>
    </lineage>
</organism>
<reference evidence="4 5" key="1">
    <citation type="submission" date="2023-04" db="EMBL/GenBank/DDBJ databases">
        <title>Forest soil microbial communities from Buena Vista Peninsula, Colon Province, Panama.</title>
        <authorList>
            <person name="Bouskill N."/>
        </authorList>
    </citation>
    <scope>NUCLEOTIDE SEQUENCE [LARGE SCALE GENOMIC DNA]</scope>
    <source>
        <strain evidence="4 5">GGS1</strain>
    </source>
</reference>
<protein>
    <submittedName>
        <fullName evidence="4">Polyisoprenoid-binding protein YceI</fullName>
    </submittedName>
</protein>
<comment type="caution">
    <text evidence="4">The sequence shown here is derived from an EMBL/GenBank/DDBJ whole genome shotgun (WGS) entry which is preliminary data.</text>
</comment>
<accession>A0ABT6LU72</accession>